<proteinExistence type="predicted"/>
<organism evidence="2 4">
    <name type="scientific">Stigmatella aurantiaca (strain DW4/3-1)</name>
    <dbReference type="NCBI Taxonomy" id="378806"/>
    <lineage>
        <taxon>Bacteria</taxon>
        <taxon>Pseudomonadati</taxon>
        <taxon>Myxococcota</taxon>
        <taxon>Myxococcia</taxon>
        <taxon>Myxococcales</taxon>
        <taxon>Cystobacterineae</taxon>
        <taxon>Archangiaceae</taxon>
        <taxon>Stigmatella</taxon>
    </lineage>
</organism>
<evidence type="ECO:0000313" key="4">
    <source>
        <dbReference type="Proteomes" id="UP000032702"/>
    </source>
</evidence>
<gene>
    <name evidence="1" type="ordered locus">STAUR_0123</name>
    <name evidence="2" type="ORF">STIAU_2882</name>
</gene>
<evidence type="ECO:0000313" key="3">
    <source>
        <dbReference type="Proteomes" id="UP000001351"/>
    </source>
</evidence>
<dbReference type="Proteomes" id="UP000032702">
    <property type="component" value="Unassembled WGS sequence"/>
</dbReference>
<dbReference type="KEGG" id="sur:STAUR_0123"/>
<reference evidence="1 3" key="2">
    <citation type="journal article" date="2011" name="Mol. Biol. Evol.">
        <title>Comparative genomic analysis of fruiting body formation in Myxococcales.</title>
        <authorList>
            <person name="Huntley S."/>
            <person name="Hamann N."/>
            <person name="Wegener-Feldbrugge S."/>
            <person name="Treuner-Lange A."/>
            <person name="Kube M."/>
            <person name="Reinhardt R."/>
            <person name="Klages S."/>
            <person name="Muller R."/>
            <person name="Ronning C.M."/>
            <person name="Nierman W.C."/>
            <person name="Sogaard-Andersen L."/>
        </authorList>
    </citation>
    <scope>NUCLEOTIDE SEQUENCE [LARGE SCALE GENOMIC DNA]</scope>
    <source>
        <strain evidence="1 3">DW4/3-1</strain>
    </source>
</reference>
<accession>Q08N27</accession>
<evidence type="ECO:0000313" key="2">
    <source>
        <dbReference type="EMBL" id="EAU61886.1"/>
    </source>
</evidence>
<dbReference type="Proteomes" id="UP000001351">
    <property type="component" value="Chromosome"/>
</dbReference>
<dbReference type="OrthoDB" id="5523523at2"/>
<dbReference type="PATRIC" id="fig|378806.16.peg.624"/>
<protein>
    <submittedName>
        <fullName evidence="2">Uncharacterized protein</fullName>
    </submittedName>
</protein>
<dbReference type="EMBL" id="AAMD01000310">
    <property type="protein sequence ID" value="EAU61886.1"/>
    <property type="molecule type" value="Genomic_DNA"/>
</dbReference>
<dbReference type="EMBL" id="CP002271">
    <property type="protein sequence ID" value="ADO67932.1"/>
    <property type="molecule type" value="Genomic_DNA"/>
</dbReference>
<dbReference type="HOGENOM" id="CLU_1936853_0_0_7"/>
<dbReference type="STRING" id="378806.STAUR_0123"/>
<keyword evidence="3" id="KW-1185">Reference proteome</keyword>
<evidence type="ECO:0000313" key="1">
    <source>
        <dbReference type="EMBL" id="ADO67932.1"/>
    </source>
</evidence>
<sequence>MTPLPDAWLALKRKRGIELRVGNVPLRLSVPDAAGFLAMKIRAKLEQRPEKTKDCFDIFAYVKLMGVKTVLSSLAQAGQEGRLIQAQLVDLFREPSSPGVRDVLDYAGSLEPTEQELLAQAVVDLFSDFF</sequence>
<reference evidence="2 4" key="1">
    <citation type="submission" date="2006-04" db="EMBL/GenBank/DDBJ databases">
        <authorList>
            <person name="Nierman W.C."/>
        </authorList>
    </citation>
    <scope>NUCLEOTIDE SEQUENCE [LARGE SCALE GENOMIC DNA]</scope>
    <source>
        <strain evidence="2 4">DW4/3-1</strain>
    </source>
</reference>
<dbReference type="RefSeq" id="WP_002620086.1">
    <property type="nucleotide sequence ID" value="NC_014623.1"/>
</dbReference>
<name>Q08N27_STIAD</name>
<dbReference type="AlphaFoldDB" id="Q08N27"/>